<dbReference type="Pfam" id="PF13472">
    <property type="entry name" value="Lipase_GDSL_2"/>
    <property type="match status" value="1"/>
</dbReference>
<evidence type="ECO:0000313" key="3">
    <source>
        <dbReference type="Proteomes" id="UP001244341"/>
    </source>
</evidence>
<dbReference type="PANTHER" id="PTHR14209:SF19">
    <property type="entry name" value="ISOAMYL ACETATE-HYDROLYZING ESTERASE 1 HOMOLOG"/>
    <property type="match status" value="1"/>
</dbReference>
<protein>
    <recommendedName>
        <fullName evidence="1">SGNH hydrolase-type esterase domain-containing protein</fullName>
    </recommendedName>
</protein>
<dbReference type="Proteomes" id="UP001244341">
    <property type="component" value="Chromosome 9b"/>
</dbReference>
<dbReference type="PANTHER" id="PTHR14209">
    <property type="entry name" value="ISOAMYL ACETATE-HYDROLYZING ESTERASE 1"/>
    <property type="match status" value="1"/>
</dbReference>
<accession>A0ABY8UAL4</accession>
<dbReference type="InterPro" id="IPR036514">
    <property type="entry name" value="SGNH_hydro_sf"/>
</dbReference>
<proteinExistence type="predicted"/>
<evidence type="ECO:0000259" key="1">
    <source>
        <dbReference type="Pfam" id="PF13472"/>
    </source>
</evidence>
<keyword evidence="3" id="KW-1185">Reference proteome</keyword>
<dbReference type="EMBL" id="CP126216">
    <property type="protein sequence ID" value="WIA18502.1"/>
    <property type="molecule type" value="Genomic_DNA"/>
</dbReference>
<dbReference type="InterPro" id="IPR045136">
    <property type="entry name" value="Iah1-like"/>
</dbReference>
<sequence length="354" mass="37943">MTSYEKGAKGLSVLFKQQGSLPRHNTSSVVRCYTAAAGTSYPHISTGAYTMELAAAKRAFNGLFLAHLLLVAHLVAADVVPSPDNGRSAAAAPGAYLGNAEPTIWRRPTILTIGDSITEGGLDPEGGWTVRLASAYARKADVVNRGFGGYTTATMLLSLPEILQSTSSQQIALATVWLGANDASMPDRANAAAHVPLDVYARNLVAIVQQLQAAGVQNILLVTPPPVNEAAPGAILPGESSPNRTFKFTARYAAAVHSIASQLSLPLLDVWKLFTQQQGWQQLLRTDGLHLNLDGQKAVFEELMKVVEHDVASVRPAALAWHHPTWWFVDYPGAKQQWAAEKAAYEAEFGKEAP</sequence>
<dbReference type="CDD" id="cd01838">
    <property type="entry name" value="Isoamyl_acetate_hydrolase_like"/>
    <property type="match status" value="1"/>
</dbReference>
<organism evidence="2 3">
    <name type="scientific">Tetradesmus obliquus</name>
    <name type="common">Green alga</name>
    <name type="synonym">Acutodesmus obliquus</name>
    <dbReference type="NCBI Taxonomy" id="3088"/>
    <lineage>
        <taxon>Eukaryota</taxon>
        <taxon>Viridiplantae</taxon>
        <taxon>Chlorophyta</taxon>
        <taxon>core chlorophytes</taxon>
        <taxon>Chlorophyceae</taxon>
        <taxon>CS clade</taxon>
        <taxon>Sphaeropleales</taxon>
        <taxon>Scenedesmaceae</taxon>
        <taxon>Tetradesmus</taxon>
    </lineage>
</organism>
<dbReference type="Gene3D" id="3.40.50.1110">
    <property type="entry name" value="SGNH hydrolase"/>
    <property type="match status" value="1"/>
</dbReference>
<evidence type="ECO:0000313" key="2">
    <source>
        <dbReference type="EMBL" id="WIA18502.1"/>
    </source>
</evidence>
<name>A0ABY8UAL4_TETOB</name>
<dbReference type="InterPro" id="IPR013830">
    <property type="entry name" value="SGNH_hydro"/>
</dbReference>
<reference evidence="2 3" key="1">
    <citation type="submission" date="2023-05" db="EMBL/GenBank/DDBJ databases">
        <title>A 100% complete, gapless, phased diploid assembly of the Scenedesmus obliquus UTEX 3031 genome.</title>
        <authorList>
            <person name="Biondi T.C."/>
            <person name="Hanschen E.R."/>
            <person name="Kwon T."/>
            <person name="Eng W."/>
            <person name="Kruse C.P.S."/>
            <person name="Koehler S.I."/>
            <person name="Kunde Y."/>
            <person name="Gleasner C.D."/>
            <person name="You Mak K.T."/>
            <person name="Polle J."/>
            <person name="Hovde B.T."/>
            <person name="Starkenburg S.R."/>
        </authorList>
    </citation>
    <scope>NUCLEOTIDE SEQUENCE [LARGE SCALE GENOMIC DNA]</scope>
    <source>
        <strain evidence="2 3">DOE0152z</strain>
    </source>
</reference>
<feature type="domain" description="SGNH hydrolase-type esterase" evidence="1">
    <location>
        <begin position="113"/>
        <end position="298"/>
    </location>
</feature>
<dbReference type="SUPFAM" id="SSF52266">
    <property type="entry name" value="SGNH hydrolase"/>
    <property type="match status" value="1"/>
</dbReference>
<gene>
    <name evidence="2" type="ORF">OEZ85_009955</name>
</gene>